<evidence type="ECO:0000256" key="1">
    <source>
        <dbReference type="ARBA" id="ARBA00004651"/>
    </source>
</evidence>
<evidence type="ECO:0000256" key="6">
    <source>
        <dbReference type="ARBA" id="ARBA00038076"/>
    </source>
</evidence>
<keyword evidence="5 7" id="KW-0472">Membrane</keyword>
<feature type="transmembrane region" description="Helical" evidence="7">
    <location>
        <begin position="275"/>
        <end position="302"/>
    </location>
</feature>
<evidence type="ECO:0000256" key="7">
    <source>
        <dbReference type="SAM" id="Phobius"/>
    </source>
</evidence>
<feature type="transmembrane region" description="Helical" evidence="7">
    <location>
        <begin position="365"/>
        <end position="385"/>
    </location>
</feature>
<protein>
    <recommendedName>
        <fullName evidence="11">ABC3 transporter permease protein domain-containing protein</fullName>
    </recommendedName>
</protein>
<dbReference type="InterPro" id="IPR003838">
    <property type="entry name" value="ABC3_permease_C"/>
</dbReference>
<dbReference type="GO" id="GO:0022857">
    <property type="term" value="F:transmembrane transporter activity"/>
    <property type="evidence" value="ECO:0007669"/>
    <property type="project" value="TreeGrafter"/>
</dbReference>
<evidence type="ECO:0000256" key="5">
    <source>
        <dbReference type="ARBA" id="ARBA00023136"/>
    </source>
</evidence>
<evidence type="ECO:0000259" key="8">
    <source>
        <dbReference type="Pfam" id="PF02687"/>
    </source>
</evidence>
<feature type="transmembrane region" description="Helical" evidence="7">
    <location>
        <begin position="21"/>
        <end position="41"/>
    </location>
</feature>
<evidence type="ECO:0000256" key="2">
    <source>
        <dbReference type="ARBA" id="ARBA00022475"/>
    </source>
</evidence>
<accession>A0A381S9E8</accession>
<sequence>MHFFDLLFLAFSTLIRYPLRTMMLLIATSIGVMAVILLTAVGEGARDYITSEFKDLGTNLIIVIPGKNETSGGGPADFAGSSPRDLTVEDAISLRQINTIRNIAPIVIGEAPASFGGFERDVPVIGTTPSFLRVRRWEMKEGLFLPGVTLDRSPPVCAIGKEVESELFGKSRAIGQWLRVGDRRCRVTGIIGSEGRAIGIDVQKIVVMPVSLATALFNRPSLFRIIAEARNSIFSDQIEKDIISIIKKRHQGKEDITVVKQDTVMSSFDNIFNTLTMALAAIASISLFVAGILIMNVMLVAVSQRQSEIGLLKAVGAKNHQITNLFLTEAILLSGSGAILGLILGHSITQSIHAIFPAYNLLPPTWASVVSLLVALGCGALFGLLPARRAAKLDPVIALSGGK</sequence>
<dbReference type="InterPro" id="IPR025857">
    <property type="entry name" value="MacB_PCD"/>
</dbReference>
<feature type="transmembrane region" description="Helical" evidence="7">
    <location>
        <begin position="322"/>
        <end position="345"/>
    </location>
</feature>
<dbReference type="AlphaFoldDB" id="A0A381S9E8"/>
<reference evidence="10" key="1">
    <citation type="submission" date="2018-05" db="EMBL/GenBank/DDBJ databases">
        <authorList>
            <person name="Lanie J.A."/>
            <person name="Ng W.-L."/>
            <person name="Kazmierczak K.M."/>
            <person name="Andrzejewski T.M."/>
            <person name="Davidsen T.M."/>
            <person name="Wayne K.J."/>
            <person name="Tettelin H."/>
            <person name="Glass J.I."/>
            <person name="Rusch D."/>
            <person name="Podicherti R."/>
            <person name="Tsui H.-C.T."/>
            <person name="Winkler M.E."/>
        </authorList>
    </citation>
    <scope>NUCLEOTIDE SEQUENCE</scope>
</reference>
<comment type="subcellular location">
    <subcellularLocation>
        <location evidence="1">Cell membrane</location>
        <topology evidence="1">Multi-pass membrane protein</topology>
    </subcellularLocation>
</comment>
<organism evidence="10">
    <name type="scientific">marine metagenome</name>
    <dbReference type="NCBI Taxonomy" id="408172"/>
    <lineage>
        <taxon>unclassified sequences</taxon>
        <taxon>metagenomes</taxon>
        <taxon>ecological metagenomes</taxon>
    </lineage>
</organism>
<gene>
    <name evidence="10" type="ORF">METZ01_LOCUS53510</name>
</gene>
<dbReference type="Pfam" id="PF12704">
    <property type="entry name" value="MacB_PCD"/>
    <property type="match status" value="1"/>
</dbReference>
<feature type="domain" description="ABC3 transporter permease C-terminal" evidence="8">
    <location>
        <begin position="281"/>
        <end position="395"/>
    </location>
</feature>
<evidence type="ECO:0008006" key="11">
    <source>
        <dbReference type="Google" id="ProtNLM"/>
    </source>
</evidence>
<dbReference type="EMBL" id="UINC01002824">
    <property type="protein sequence ID" value="SVA00656.1"/>
    <property type="molecule type" value="Genomic_DNA"/>
</dbReference>
<dbReference type="InterPro" id="IPR050250">
    <property type="entry name" value="Macrolide_Exporter_MacB"/>
</dbReference>
<keyword evidence="2" id="KW-1003">Cell membrane</keyword>
<dbReference type="PANTHER" id="PTHR30572">
    <property type="entry name" value="MEMBRANE COMPONENT OF TRANSPORTER-RELATED"/>
    <property type="match status" value="1"/>
</dbReference>
<evidence type="ECO:0000256" key="4">
    <source>
        <dbReference type="ARBA" id="ARBA00022989"/>
    </source>
</evidence>
<evidence type="ECO:0000259" key="9">
    <source>
        <dbReference type="Pfam" id="PF12704"/>
    </source>
</evidence>
<feature type="domain" description="MacB-like periplasmic core" evidence="9">
    <location>
        <begin position="21"/>
        <end position="243"/>
    </location>
</feature>
<keyword evidence="3 7" id="KW-0812">Transmembrane</keyword>
<proteinExistence type="inferred from homology"/>
<dbReference type="Pfam" id="PF02687">
    <property type="entry name" value="FtsX"/>
    <property type="match status" value="1"/>
</dbReference>
<evidence type="ECO:0000313" key="10">
    <source>
        <dbReference type="EMBL" id="SVA00656.1"/>
    </source>
</evidence>
<keyword evidence="4 7" id="KW-1133">Transmembrane helix</keyword>
<dbReference type="PANTHER" id="PTHR30572:SF4">
    <property type="entry name" value="ABC TRANSPORTER PERMEASE YTRF"/>
    <property type="match status" value="1"/>
</dbReference>
<evidence type="ECO:0000256" key="3">
    <source>
        <dbReference type="ARBA" id="ARBA00022692"/>
    </source>
</evidence>
<name>A0A381S9E8_9ZZZZ</name>
<dbReference type="GO" id="GO:0005886">
    <property type="term" value="C:plasma membrane"/>
    <property type="evidence" value="ECO:0007669"/>
    <property type="project" value="UniProtKB-SubCell"/>
</dbReference>
<comment type="similarity">
    <text evidence="6">Belongs to the ABC-4 integral membrane protein family.</text>
</comment>